<evidence type="ECO:0000313" key="3">
    <source>
        <dbReference type="Proteomes" id="UP000062160"/>
    </source>
</evidence>
<organism evidence="2">
    <name type="scientific">Tepidanaerobacter syntrophicus</name>
    <dbReference type="NCBI Taxonomy" id="224999"/>
    <lineage>
        <taxon>Bacteria</taxon>
        <taxon>Bacillati</taxon>
        <taxon>Bacillota</taxon>
        <taxon>Clostridia</taxon>
        <taxon>Thermosediminibacterales</taxon>
        <taxon>Tepidanaerobacteraceae</taxon>
        <taxon>Tepidanaerobacter</taxon>
    </lineage>
</organism>
<sequence length="203" mass="23336">MARKIHKYTPEQLDFIRKNIKIMTWKELTKLFNKTFGTNLSVKALAATGKRYKIKSGRTGCFPKDNIPWNKGLKGWQAPGSEQTQFKKGNLPKNWVPVGSETVDRDGYLKVKIADPNKWAYKHRFIWEKHHGRPVPPGHAVIFGDGNKRNFDPENLILVSRSQLARMNQKGLIQNDAELTKTGVIIADIYNKIGELKRKNKKR</sequence>
<evidence type="ECO:0000259" key="1">
    <source>
        <dbReference type="Pfam" id="PF13392"/>
    </source>
</evidence>
<accession>A0A0U9I2X4</accession>
<keyword evidence="2" id="KW-0540">Nuclease</keyword>
<dbReference type="Gene3D" id="3.90.75.20">
    <property type="match status" value="1"/>
</dbReference>
<keyword evidence="3" id="KW-1185">Reference proteome</keyword>
<feature type="domain" description="HNH nuclease" evidence="1">
    <location>
        <begin position="121"/>
        <end position="166"/>
    </location>
</feature>
<reference evidence="2" key="1">
    <citation type="journal article" date="2016" name="Genome Announc.">
        <title>Draft Genome Sequence of the Syntrophic Lactate-Degrading Bacterium Tepidanaerobacter syntrophicus JLT.</title>
        <authorList>
            <person name="Matsuura N."/>
            <person name="Ohashi A."/>
            <person name="Tourlousse D.M."/>
            <person name="Sekiguchi Y."/>
        </authorList>
    </citation>
    <scope>NUCLEOTIDE SEQUENCE [LARGE SCALE GENOMIC DNA]</scope>
    <source>
        <strain evidence="2">JL</strain>
    </source>
</reference>
<evidence type="ECO:0000313" key="2">
    <source>
        <dbReference type="EMBL" id="GAQ24248.1"/>
    </source>
</evidence>
<keyword evidence="2" id="KW-0255">Endonuclease</keyword>
<gene>
    <name evidence="2" type="ORF">TSYNT_574</name>
</gene>
<dbReference type="Proteomes" id="UP000062160">
    <property type="component" value="Unassembled WGS sequence"/>
</dbReference>
<dbReference type="InterPro" id="IPR044925">
    <property type="entry name" value="His-Me_finger_sf"/>
</dbReference>
<dbReference type="RefSeq" id="WP_059031352.1">
    <property type="nucleotide sequence ID" value="NZ_DF976999.1"/>
</dbReference>
<proteinExistence type="predicted"/>
<dbReference type="InterPro" id="IPR003615">
    <property type="entry name" value="HNH_nuc"/>
</dbReference>
<dbReference type="Pfam" id="PF13392">
    <property type="entry name" value="HNH_3"/>
    <property type="match status" value="1"/>
</dbReference>
<dbReference type="GO" id="GO:0004519">
    <property type="term" value="F:endonuclease activity"/>
    <property type="evidence" value="ECO:0007669"/>
    <property type="project" value="UniProtKB-KW"/>
</dbReference>
<dbReference type="STRING" id="224999.GCA_001485475_00230"/>
<dbReference type="AlphaFoldDB" id="A0A0U9I2X4"/>
<dbReference type="SUPFAM" id="SSF54060">
    <property type="entry name" value="His-Me finger endonucleases"/>
    <property type="match status" value="1"/>
</dbReference>
<protein>
    <submittedName>
        <fullName evidence="2">HNH endonuclease</fullName>
    </submittedName>
</protein>
<dbReference type="OrthoDB" id="6638408at2"/>
<name>A0A0U9I2X4_9FIRM</name>
<dbReference type="EMBL" id="DF976999">
    <property type="protein sequence ID" value="GAQ24248.1"/>
    <property type="molecule type" value="Genomic_DNA"/>
</dbReference>
<keyword evidence="2" id="KW-0378">Hydrolase</keyword>